<dbReference type="WBParaSite" id="L893_g10118.t1">
    <property type="protein sequence ID" value="L893_g10118.t1"/>
    <property type="gene ID" value="L893_g10118"/>
</dbReference>
<proteinExistence type="predicted"/>
<evidence type="ECO:0000313" key="2">
    <source>
        <dbReference type="Proteomes" id="UP000095287"/>
    </source>
</evidence>
<dbReference type="Proteomes" id="UP000095287">
    <property type="component" value="Unplaced"/>
</dbReference>
<name>A0A1I7XWB2_9BILA</name>
<evidence type="ECO:0000256" key="1">
    <source>
        <dbReference type="SAM" id="MobiDB-lite"/>
    </source>
</evidence>
<feature type="compositionally biased region" description="Acidic residues" evidence="1">
    <location>
        <begin position="205"/>
        <end position="244"/>
    </location>
</feature>
<feature type="region of interest" description="Disordered" evidence="1">
    <location>
        <begin position="289"/>
        <end position="334"/>
    </location>
</feature>
<feature type="compositionally biased region" description="Low complexity" evidence="1">
    <location>
        <begin position="314"/>
        <end position="333"/>
    </location>
</feature>
<reference evidence="3" key="1">
    <citation type="submission" date="2016-11" db="UniProtKB">
        <authorList>
            <consortium name="WormBaseParasite"/>
        </authorList>
    </citation>
    <scope>IDENTIFICATION</scope>
</reference>
<dbReference type="AlphaFoldDB" id="A0A1I7XWB2"/>
<accession>A0A1I7XWB2</accession>
<evidence type="ECO:0000313" key="3">
    <source>
        <dbReference type="WBParaSite" id="L893_g10118.t1"/>
    </source>
</evidence>
<feature type="compositionally biased region" description="Low complexity" evidence="1">
    <location>
        <begin position="356"/>
        <end position="369"/>
    </location>
</feature>
<sequence>MLKNGTNGGDNYWATDISLQNLQTVLDNLSVEATLNDGTKLQDVPLNICGALLQAGIVLHCPKQNYSELDVFFTSDRSQVIDGFGMSDAKALEIREKDRDDEEERENIEHIEAKYGKDSVKKIYKNLFGLKQYQLLPRQDPLPEDPLQTKITQFFRTVIPEDDDVPVPVMVIESTDIEKAQGEKTVKKEAKNVLAQRVVLANPVDVEDNESEPDLSDDEEEETSDAEEEEPTDEESDLSGEEDAEPKQGGVLHKPTAAELAHYFTNNTEKNPKGLNLDRLAKASVSGIKTGAPAASSTASSIGSPKAKPATSSAPMKTPAKRATTTRTVKKAPILPKVSLMSSDAVTVKSVKSTGTSKNTAKRATTTANLEKSRRLPTIR</sequence>
<organism evidence="2 3">
    <name type="scientific">Steinernema glaseri</name>
    <dbReference type="NCBI Taxonomy" id="37863"/>
    <lineage>
        <taxon>Eukaryota</taxon>
        <taxon>Metazoa</taxon>
        <taxon>Ecdysozoa</taxon>
        <taxon>Nematoda</taxon>
        <taxon>Chromadorea</taxon>
        <taxon>Rhabditida</taxon>
        <taxon>Tylenchina</taxon>
        <taxon>Panagrolaimomorpha</taxon>
        <taxon>Strongyloidoidea</taxon>
        <taxon>Steinernematidae</taxon>
        <taxon>Steinernema</taxon>
    </lineage>
</organism>
<feature type="compositionally biased region" description="Low complexity" evidence="1">
    <location>
        <begin position="289"/>
        <end position="307"/>
    </location>
</feature>
<protein>
    <submittedName>
        <fullName evidence="3">NPL domain-containing protein</fullName>
    </submittedName>
</protein>
<keyword evidence="2" id="KW-1185">Reference proteome</keyword>
<feature type="region of interest" description="Disordered" evidence="1">
    <location>
        <begin position="201"/>
        <end position="251"/>
    </location>
</feature>
<feature type="region of interest" description="Disordered" evidence="1">
    <location>
        <begin position="351"/>
        <end position="380"/>
    </location>
</feature>